<feature type="transmembrane region" description="Helical" evidence="1">
    <location>
        <begin position="732"/>
        <end position="750"/>
    </location>
</feature>
<comment type="caution">
    <text evidence="2">The sequence shown here is derived from an EMBL/GenBank/DDBJ whole genome shotgun (WGS) entry which is preliminary data.</text>
</comment>
<keyword evidence="1" id="KW-0472">Membrane</keyword>
<dbReference type="AlphaFoldDB" id="A0A1L8CLM9"/>
<feature type="transmembrane region" description="Helical" evidence="1">
    <location>
        <begin position="538"/>
        <end position="564"/>
    </location>
</feature>
<organism evidence="2 3">
    <name type="scientific">Mariprofundus micogutta</name>
    <dbReference type="NCBI Taxonomy" id="1921010"/>
    <lineage>
        <taxon>Bacteria</taxon>
        <taxon>Pseudomonadati</taxon>
        <taxon>Pseudomonadota</taxon>
        <taxon>Candidatius Mariprofundia</taxon>
        <taxon>Mariprofundales</taxon>
        <taxon>Mariprofundaceae</taxon>
        <taxon>Mariprofundus</taxon>
    </lineage>
</organism>
<evidence type="ECO:0000313" key="3">
    <source>
        <dbReference type="Proteomes" id="UP000231632"/>
    </source>
</evidence>
<feature type="transmembrane region" description="Helical" evidence="1">
    <location>
        <begin position="189"/>
        <end position="208"/>
    </location>
</feature>
<reference evidence="2 3" key="1">
    <citation type="journal article" date="2017" name="Arch. Microbiol.">
        <title>Mariprofundus micogutta sp. nov., a novel iron-oxidizing zetaproteobacterium isolated from a deep-sea hydrothermal field at the Bayonnaise knoll of the Izu-Ogasawara arc, and a description of Mariprofundales ord. nov. and Zetaproteobacteria classis nov.</title>
        <authorList>
            <person name="Makita H."/>
            <person name="Tanaka E."/>
            <person name="Mitsunobu S."/>
            <person name="Miyazaki M."/>
            <person name="Nunoura T."/>
            <person name="Uematsu K."/>
            <person name="Takaki Y."/>
            <person name="Nishi S."/>
            <person name="Shimamura S."/>
            <person name="Takai K."/>
        </authorList>
    </citation>
    <scope>NUCLEOTIDE SEQUENCE [LARGE SCALE GENOMIC DNA]</scope>
    <source>
        <strain evidence="2 3">ET2</strain>
    </source>
</reference>
<gene>
    <name evidence="2" type="ORF">MMIC_P0706</name>
</gene>
<feature type="transmembrane region" description="Helical" evidence="1">
    <location>
        <begin position="447"/>
        <end position="467"/>
    </location>
</feature>
<feature type="transmembrane region" description="Helical" evidence="1">
    <location>
        <begin position="387"/>
        <end position="407"/>
    </location>
</feature>
<feature type="transmembrane region" description="Helical" evidence="1">
    <location>
        <begin position="511"/>
        <end position="532"/>
    </location>
</feature>
<proteinExistence type="predicted"/>
<name>A0A1L8CLM9_9PROT</name>
<feature type="transmembrane region" description="Helical" evidence="1">
    <location>
        <begin position="618"/>
        <end position="635"/>
    </location>
</feature>
<keyword evidence="1" id="KW-1133">Transmembrane helix</keyword>
<dbReference type="Proteomes" id="UP000231632">
    <property type="component" value="Unassembled WGS sequence"/>
</dbReference>
<dbReference type="EMBL" id="BDFD01000004">
    <property type="protein sequence ID" value="GAV19749.1"/>
    <property type="molecule type" value="Genomic_DNA"/>
</dbReference>
<keyword evidence="3" id="KW-1185">Reference proteome</keyword>
<dbReference type="STRING" id="1921010.MMIC_P0706"/>
<feature type="transmembrane region" description="Helical" evidence="1">
    <location>
        <begin position="148"/>
        <end position="168"/>
    </location>
</feature>
<protein>
    <submittedName>
        <fullName evidence="2">Uncharacterized protein</fullName>
    </submittedName>
</protein>
<feature type="transmembrane region" description="Helical" evidence="1">
    <location>
        <begin position="254"/>
        <end position="275"/>
    </location>
</feature>
<feature type="transmembrane region" description="Helical" evidence="1">
    <location>
        <begin position="281"/>
        <end position="299"/>
    </location>
</feature>
<evidence type="ECO:0000313" key="2">
    <source>
        <dbReference type="EMBL" id="GAV19749.1"/>
    </source>
</evidence>
<sequence length="795" mass="88604">MAIAFNMFAMTFFLIALSVTGHPEMAADVGVIQGALLAAFMAFSANARNLILASKTDIEIKEQFGFRVVLLLPLAVVVFFLSNTMVESTIVVTVMLILRRCAEWMAELHISEREKYGDMPYAFRFILFQFVSLTLLIASPLINGGQDFILALGIWAATPILQSMPFFIRMVKSSSLPSMRSFLPHLGSSWAIAISTYIFRVLIILMAGRVVGGMLISAYAIGGMLNAVYTYAIGPSQALKAKSSSNAVPDALRLTVIILLAVGFCVIISAFTLDWIDETKLFIQTIGFSFMGGGLMILAQHHRIHMLQILKISAFVPDVLSNVLLIATIPFIYFLLGVESLSALFFWSGILAYVFYALSPAITHWTDRNQDRENGYKLTRLHHHSRQAWLLFLMFIPVFFQLSGRIFNSPVMLFDAKGMLFDLPLPIAAIVCFVAIALLVNFDRVRLSVSVLFVVFTCMLLTSVIAFNLADVEQNVGKFILLMQYILPLFALVLGQSYVQPENSSYRFEAIFLYILAVVVPLQLLATLLQGHNILTPYLYVISIYQHLDYVPVIFVSGYLLALYSEFDEPSLRKVLLWLSPFMGVYVIYSDSLGAITLLFVGGTLAPFVLSKLNTSKLAIGFVFVSLLVAFIARPDSNLQGVTASIEQAGINNETEMDGRLKHWELYTKGITEDFPTFLFGHSQQPDQLEVRSAYNYYLGLIYNFGFMALIPLGSLIIFTVIKLYNKRKDPALSSSSLALAGLVLFFLLIENSFNVSLRQPYPGIIIFFIWGVLLSRLSEAGNGNLKLSKKMDVQ</sequence>
<feature type="transmembrane region" description="Helical" evidence="1">
    <location>
        <begin position="214"/>
        <end position="233"/>
    </location>
</feature>
<accession>A0A1L8CLM9</accession>
<feature type="transmembrane region" description="Helical" evidence="1">
    <location>
        <begin position="762"/>
        <end position="779"/>
    </location>
</feature>
<feature type="transmembrane region" description="Helical" evidence="1">
    <location>
        <begin position="64"/>
        <end position="82"/>
    </location>
</feature>
<feature type="transmembrane region" description="Helical" evidence="1">
    <location>
        <begin position="419"/>
        <end position="440"/>
    </location>
</feature>
<evidence type="ECO:0000256" key="1">
    <source>
        <dbReference type="SAM" id="Phobius"/>
    </source>
</evidence>
<feature type="transmembrane region" description="Helical" evidence="1">
    <location>
        <begin position="701"/>
        <end position="725"/>
    </location>
</feature>
<feature type="transmembrane region" description="Helical" evidence="1">
    <location>
        <begin position="31"/>
        <end position="52"/>
    </location>
</feature>
<feature type="transmembrane region" description="Helical" evidence="1">
    <location>
        <begin position="319"/>
        <end position="338"/>
    </location>
</feature>
<feature type="transmembrane region" description="Helical" evidence="1">
    <location>
        <begin position="344"/>
        <end position="366"/>
    </location>
</feature>
<keyword evidence="1" id="KW-0812">Transmembrane</keyword>
<feature type="transmembrane region" description="Helical" evidence="1">
    <location>
        <begin position="122"/>
        <end position="142"/>
    </location>
</feature>
<feature type="transmembrane region" description="Helical" evidence="1">
    <location>
        <begin position="479"/>
        <end position="499"/>
    </location>
</feature>